<protein>
    <submittedName>
        <fullName evidence="2">Uncharacterized protein</fullName>
    </submittedName>
</protein>
<dbReference type="EMBL" id="BT066415">
    <property type="protein sequence ID" value="ACN33312.1"/>
    <property type="molecule type" value="mRNA"/>
</dbReference>
<feature type="compositionally biased region" description="Polar residues" evidence="1">
    <location>
        <begin position="173"/>
        <end position="184"/>
    </location>
</feature>
<name>C0PDP6_MAIZE</name>
<dbReference type="AlphaFoldDB" id="C0PDP6"/>
<reference evidence="2" key="1">
    <citation type="journal article" date="2009" name="PLoS Genet.">
        <title>Sequencing, mapping, and analysis of 27,455 maize full-length cDNAs.</title>
        <authorList>
            <person name="Soderlund C."/>
            <person name="Descour A."/>
            <person name="Kudrna D."/>
            <person name="Bomhoff M."/>
            <person name="Boyd L."/>
            <person name="Currie J."/>
            <person name="Angelova A."/>
            <person name="Collura K."/>
            <person name="Wissotski M."/>
            <person name="Ashley E."/>
            <person name="Morrow D."/>
            <person name="Fernandes J."/>
            <person name="Walbot V."/>
            <person name="Yu Y."/>
        </authorList>
    </citation>
    <scope>NUCLEOTIDE SEQUENCE</scope>
    <source>
        <strain evidence="2">B73</strain>
    </source>
</reference>
<proteinExistence type="evidence at transcript level"/>
<organism evidence="2">
    <name type="scientific">Zea mays</name>
    <name type="common">Maize</name>
    <dbReference type="NCBI Taxonomy" id="4577"/>
    <lineage>
        <taxon>Eukaryota</taxon>
        <taxon>Viridiplantae</taxon>
        <taxon>Streptophyta</taxon>
        <taxon>Embryophyta</taxon>
        <taxon>Tracheophyta</taxon>
        <taxon>Spermatophyta</taxon>
        <taxon>Magnoliopsida</taxon>
        <taxon>Liliopsida</taxon>
        <taxon>Poales</taxon>
        <taxon>Poaceae</taxon>
        <taxon>PACMAD clade</taxon>
        <taxon>Panicoideae</taxon>
        <taxon>Andropogonodae</taxon>
        <taxon>Andropogoneae</taxon>
        <taxon>Tripsacinae</taxon>
        <taxon>Zea</taxon>
    </lineage>
</organism>
<feature type="compositionally biased region" description="Low complexity" evidence="1">
    <location>
        <begin position="90"/>
        <end position="102"/>
    </location>
</feature>
<evidence type="ECO:0000256" key="1">
    <source>
        <dbReference type="SAM" id="MobiDB-lite"/>
    </source>
</evidence>
<evidence type="ECO:0000313" key="2">
    <source>
        <dbReference type="EMBL" id="ACN33312.1"/>
    </source>
</evidence>
<sequence>MEKGPARHDWFKFGLARHESRAGPCSKFEPVVLPGPTRCCGPCSCWPGTKTSRSSVGRHLIRFSRFPRRPPVSDSLLDSPGVGRRQPIHSSSPQARRPAPQARRPDSSGPAATRHAAISPAWRPDSSGPAATRHAAISLGVTPSGQRPRAHAQRPSSGPAATMPCMPAARQAPSGQSISPSAISGSPEAPAQRPSPDLPTATEIQT</sequence>
<reference evidence="2" key="2">
    <citation type="submission" date="2012-06" db="EMBL/GenBank/DDBJ databases">
        <authorList>
            <person name="Yu Y."/>
            <person name="Currie J."/>
            <person name="Lomeli R."/>
            <person name="Angelova A."/>
            <person name="Collura K."/>
            <person name="Wissotski M."/>
            <person name="Campos D."/>
            <person name="Kudrna D."/>
            <person name="Golser W."/>
            <person name="Ashely E."/>
            <person name="Descour A."/>
            <person name="Fernandes J."/>
            <person name="Soderlund C."/>
            <person name="Walbot V."/>
        </authorList>
    </citation>
    <scope>NUCLEOTIDE SEQUENCE</scope>
    <source>
        <strain evidence="2">B73</strain>
    </source>
</reference>
<accession>C0PDP6</accession>
<dbReference type="GeneID" id="109946091"/>
<dbReference type="KEGG" id="zma:109946091"/>
<feature type="region of interest" description="Disordered" evidence="1">
    <location>
        <begin position="66"/>
        <end position="206"/>
    </location>
</feature>
<dbReference type="RefSeq" id="XP_020408419.1">
    <property type="nucleotide sequence ID" value="XM_020552830.2"/>
</dbReference>